<dbReference type="SMART" id="SM00173">
    <property type="entry name" value="RAS"/>
    <property type="match status" value="1"/>
</dbReference>
<evidence type="ECO:0000313" key="2">
    <source>
        <dbReference type="EMBL" id="EAX95036.1"/>
    </source>
</evidence>
<keyword evidence="1" id="KW-0547">Nucleotide-binding</keyword>
<dbReference type="GO" id="GO:0005525">
    <property type="term" value="F:GTP binding"/>
    <property type="evidence" value="ECO:0007669"/>
    <property type="project" value="InterPro"/>
</dbReference>
<dbReference type="KEGG" id="tva:4752785"/>
<organism evidence="2 3">
    <name type="scientific">Trichomonas vaginalis (strain ATCC PRA-98 / G3)</name>
    <dbReference type="NCBI Taxonomy" id="412133"/>
    <lineage>
        <taxon>Eukaryota</taxon>
        <taxon>Metamonada</taxon>
        <taxon>Parabasalia</taxon>
        <taxon>Trichomonadida</taxon>
        <taxon>Trichomonadidae</taxon>
        <taxon>Trichomonas</taxon>
    </lineage>
</organism>
<dbReference type="Proteomes" id="UP000001542">
    <property type="component" value="Unassembled WGS sequence"/>
</dbReference>
<dbReference type="GO" id="GO:0003924">
    <property type="term" value="F:GTPase activity"/>
    <property type="evidence" value="ECO:0000318"/>
    <property type="project" value="GO_Central"/>
</dbReference>
<evidence type="ECO:0000313" key="3">
    <source>
        <dbReference type="Proteomes" id="UP000001542"/>
    </source>
</evidence>
<dbReference type="VEuPathDB" id="TrichDB:TVAG_034650"/>
<dbReference type="PANTHER" id="PTHR47978">
    <property type="match status" value="1"/>
</dbReference>
<proteinExistence type="predicted"/>
<dbReference type="CDD" id="cd00154">
    <property type="entry name" value="Rab"/>
    <property type="match status" value="1"/>
</dbReference>
<reference evidence="2" key="2">
    <citation type="journal article" date="2007" name="Science">
        <title>Draft genome sequence of the sexually transmitted pathogen Trichomonas vaginalis.</title>
        <authorList>
            <person name="Carlton J.M."/>
            <person name="Hirt R.P."/>
            <person name="Silva J.C."/>
            <person name="Delcher A.L."/>
            <person name="Schatz M."/>
            <person name="Zhao Q."/>
            <person name="Wortman J.R."/>
            <person name="Bidwell S.L."/>
            <person name="Alsmark U.C.M."/>
            <person name="Besteiro S."/>
            <person name="Sicheritz-Ponten T."/>
            <person name="Noel C.J."/>
            <person name="Dacks J.B."/>
            <person name="Foster P.G."/>
            <person name="Simillion C."/>
            <person name="Van de Peer Y."/>
            <person name="Miranda-Saavedra D."/>
            <person name="Barton G.J."/>
            <person name="Westrop G.D."/>
            <person name="Mueller S."/>
            <person name="Dessi D."/>
            <person name="Fiori P.L."/>
            <person name="Ren Q."/>
            <person name="Paulsen I."/>
            <person name="Zhang H."/>
            <person name="Bastida-Corcuera F.D."/>
            <person name="Simoes-Barbosa A."/>
            <person name="Brown M.T."/>
            <person name="Hayes R.D."/>
            <person name="Mukherjee M."/>
            <person name="Okumura C.Y."/>
            <person name="Schneider R."/>
            <person name="Smith A.J."/>
            <person name="Vanacova S."/>
            <person name="Villalvazo M."/>
            <person name="Haas B.J."/>
            <person name="Pertea M."/>
            <person name="Feldblyum T.V."/>
            <person name="Utterback T.R."/>
            <person name="Shu C.L."/>
            <person name="Osoegawa K."/>
            <person name="de Jong P.J."/>
            <person name="Hrdy I."/>
            <person name="Horvathova L."/>
            <person name="Zubacova Z."/>
            <person name="Dolezal P."/>
            <person name="Malik S.B."/>
            <person name="Logsdon J.M. Jr."/>
            <person name="Henze K."/>
            <person name="Gupta A."/>
            <person name="Wang C.C."/>
            <person name="Dunne R.L."/>
            <person name="Upcroft J.A."/>
            <person name="Upcroft P."/>
            <person name="White O."/>
            <person name="Salzberg S.L."/>
            <person name="Tang P."/>
            <person name="Chiu C.-H."/>
            <person name="Lee Y.-S."/>
            <person name="Embley T.M."/>
            <person name="Coombs G.H."/>
            <person name="Mottram J.C."/>
            <person name="Tachezy J."/>
            <person name="Fraser-Liggett C.M."/>
            <person name="Johnson P.J."/>
        </authorList>
    </citation>
    <scope>NUCLEOTIDE SEQUENCE [LARGE SCALE GENOMIC DNA]</scope>
    <source>
        <strain evidence="2">G3</strain>
    </source>
</reference>
<dbReference type="PROSITE" id="PS51417">
    <property type="entry name" value="ARF"/>
    <property type="match status" value="1"/>
</dbReference>
<dbReference type="AlphaFoldDB" id="A2FJ75"/>
<reference evidence="2" key="1">
    <citation type="submission" date="2006-10" db="EMBL/GenBank/DDBJ databases">
        <authorList>
            <person name="Amadeo P."/>
            <person name="Zhao Q."/>
            <person name="Wortman J."/>
            <person name="Fraser-Liggett C."/>
            <person name="Carlton J."/>
        </authorList>
    </citation>
    <scope>NUCLEOTIDE SEQUENCE</scope>
    <source>
        <strain evidence="2">G3</strain>
    </source>
</reference>
<dbReference type="PROSITE" id="PS51419">
    <property type="entry name" value="RAB"/>
    <property type="match status" value="1"/>
</dbReference>
<dbReference type="eggNOG" id="KOG0088">
    <property type="taxonomic scope" value="Eukaryota"/>
</dbReference>
<dbReference type="Gene3D" id="3.40.50.300">
    <property type="entry name" value="P-loop containing nucleotide triphosphate hydrolases"/>
    <property type="match status" value="1"/>
</dbReference>
<dbReference type="SMR" id="A2FJ75"/>
<dbReference type="InterPro" id="IPR001806">
    <property type="entry name" value="Small_GTPase"/>
</dbReference>
<dbReference type="SUPFAM" id="SSF52540">
    <property type="entry name" value="P-loop containing nucleoside triphosphate hydrolases"/>
    <property type="match status" value="1"/>
</dbReference>
<dbReference type="InterPro" id="IPR027417">
    <property type="entry name" value="P-loop_NTPase"/>
</dbReference>
<dbReference type="EMBL" id="DS113826">
    <property type="protein sequence ID" value="EAX95036.1"/>
    <property type="molecule type" value="Genomic_DNA"/>
</dbReference>
<dbReference type="RefSeq" id="XP_001307966.1">
    <property type="nucleotide sequence ID" value="XM_001307965.1"/>
</dbReference>
<dbReference type="STRING" id="5722.A2FJ75"/>
<dbReference type="InterPro" id="IPR005225">
    <property type="entry name" value="Small_GTP-bd"/>
</dbReference>
<dbReference type="SMART" id="SM00174">
    <property type="entry name" value="RHO"/>
    <property type="match status" value="1"/>
</dbReference>
<accession>A2FJ75</accession>
<dbReference type="Pfam" id="PF00071">
    <property type="entry name" value="Ras"/>
    <property type="match status" value="1"/>
</dbReference>
<dbReference type="NCBIfam" id="TIGR00231">
    <property type="entry name" value="small_GTP"/>
    <property type="match status" value="1"/>
</dbReference>
<protein>
    <submittedName>
        <fullName evidence="2">Small GTP-binding protein, putative</fullName>
    </submittedName>
</protein>
<dbReference type="InParanoid" id="A2FJ75"/>
<dbReference type="PROSITE" id="PS51421">
    <property type="entry name" value="RAS"/>
    <property type="match status" value="1"/>
</dbReference>
<dbReference type="SMART" id="SM00175">
    <property type="entry name" value="RAB"/>
    <property type="match status" value="1"/>
</dbReference>
<name>A2FJ75_TRIV3</name>
<dbReference type="SMART" id="SM00176">
    <property type="entry name" value="RAN"/>
    <property type="match status" value="1"/>
</dbReference>
<dbReference type="FunFam" id="3.40.50.300:FF:000808">
    <property type="entry name" value="Small GTP-binding protein, putative"/>
    <property type="match status" value="1"/>
</dbReference>
<dbReference type="GO" id="GO:0005769">
    <property type="term" value="C:early endosome"/>
    <property type="evidence" value="ECO:0000318"/>
    <property type="project" value="GO_Central"/>
</dbReference>
<sequence>MEYKVPFVGNPSVGKTSIISRYASNVFNEETLPTVGACNFNFTINLNDEEVVMNVWDTAGQERFRSLVPLYTRGSSLIVITFDISEIETFKAVDDWYQKLRDEFGMKCPIFLVANKMDLDPKVPINEIKSWAQAHQCQAFFTSAMTNRGIEELFTTIAQTVSSPIISENMVSSTTLDPKDKKKEKSGCC</sequence>
<dbReference type="GO" id="GO:0012505">
    <property type="term" value="C:endomembrane system"/>
    <property type="evidence" value="ECO:0000318"/>
    <property type="project" value="GO_Central"/>
</dbReference>
<keyword evidence="3" id="KW-1185">Reference proteome</keyword>
<gene>
    <name evidence="2" type="ORF">TVAG_034650</name>
</gene>
<dbReference type="OMA" id="DECIFII"/>
<dbReference type="PRINTS" id="PR00449">
    <property type="entry name" value="RASTRNSFRMNG"/>
</dbReference>
<evidence type="ECO:0000256" key="1">
    <source>
        <dbReference type="ARBA" id="ARBA00022741"/>
    </source>
</evidence>
<dbReference type="OrthoDB" id="28864at2759"/>
<dbReference type="GO" id="GO:0006886">
    <property type="term" value="P:intracellular protein transport"/>
    <property type="evidence" value="ECO:0000318"/>
    <property type="project" value="GO_Central"/>
</dbReference>
<dbReference type="VEuPathDB" id="TrichDB:TVAGG3_0440740"/>